<dbReference type="AlphaFoldDB" id="A0A5B7JPB0"/>
<dbReference type="EMBL" id="VSRR010104875">
    <property type="protein sequence ID" value="MPC96166.1"/>
    <property type="molecule type" value="Genomic_DNA"/>
</dbReference>
<organism evidence="2 3">
    <name type="scientific">Portunus trituberculatus</name>
    <name type="common">Swimming crab</name>
    <name type="synonym">Neptunus trituberculatus</name>
    <dbReference type="NCBI Taxonomy" id="210409"/>
    <lineage>
        <taxon>Eukaryota</taxon>
        <taxon>Metazoa</taxon>
        <taxon>Ecdysozoa</taxon>
        <taxon>Arthropoda</taxon>
        <taxon>Crustacea</taxon>
        <taxon>Multicrustacea</taxon>
        <taxon>Malacostraca</taxon>
        <taxon>Eumalacostraca</taxon>
        <taxon>Eucarida</taxon>
        <taxon>Decapoda</taxon>
        <taxon>Pleocyemata</taxon>
        <taxon>Brachyura</taxon>
        <taxon>Eubrachyura</taxon>
        <taxon>Portunoidea</taxon>
        <taxon>Portunidae</taxon>
        <taxon>Portuninae</taxon>
        <taxon>Portunus</taxon>
    </lineage>
</organism>
<feature type="region of interest" description="Disordered" evidence="1">
    <location>
        <begin position="1"/>
        <end position="34"/>
    </location>
</feature>
<evidence type="ECO:0000313" key="2">
    <source>
        <dbReference type="EMBL" id="MPC96166.1"/>
    </source>
</evidence>
<keyword evidence="3" id="KW-1185">Reference proteome</keyword>
<gene>
    <name evidence="2" type="ORF">E2C01_091408</name>
</gene>
<sequence>MHHSHSYVNSPQQLNRGQHTQYSSTTPHTTTPQQHTSFLSFLSLPYRTISTQAALAKSDRRDVAARTESECIGLLLDQEATSTLKEAGWGVALDMIYSRINGDEV</sequence>
<comment type="caution">
    <text evidence="2">The sequence shown here is derived from an EMBL/GenBank/DDBJ whole genome shotgun (WGS) entry which is preliminary data.</text>
</comment>
<proteinExistence type="predicted"/>
<evidence type="ECO:0000256" key="1">
    <source>
        <dbReference type="SAM" id="MobiDB-lite"/>
    </source>
</evidence>
<evidence type="ECO:0000313" key="3">
    <source>
        <dbReference type="Proteomes" id="UP000324222"/>
    </source>
</evidence>
<name>A0A5B7JPB0_PORTR</name>
<feature type="compositionally biased region" description="Polar residues" evidence="1">
    <location>
        <begin position="1"/>
        <end position="17"/>
    </location>
</feature>
<dbReference type="Proteomes" id="UP000324222">
    <property type="component" value="Unassembled WGS sequence"/>
</dbReference>
<accession>A0A5B7JPB0</accession>
<protein>
    <submittedName>
        <fullName evidence="2">Uncharacterized protein</fullName>
    </submittedName>
</protein>
<feature type="compositionally biased region" description="Low complexity" evidence="1">
    <location>
        <begin position="18"/>
        <end position="34"/>
    </location>
</feature>
<reference evidence="2 3" key="1">
    <citation type="submission" date="2019-05" db="EMBL/GenBank/DDBJ databases">
        <title>Another draft genome of Portunus trituberculatus and its Hox gene families provides insights of decapod evolution.</title>
        <authorList>
            <person name="Jeong J.-H."/>
            <person name="Song I."/>
            <person name="Kim S."/>
            <person name="Choi T."/>
            <person name="Kim D."/>
            <person name="Ryu S."/>
            <person name="Kim W."/>
        </authorList>
    </citation>
    <scope>NUCLEOTIDE SEQUENCE [LARGE SCALE GENOMIC DNA]</scope>
    <source>
        <tissue evidence="2">Muscle</tissue>
    </source>
</reference>